<dbReference type="RefSeq" id="WP_146213249.1">
    <property type="nucleotide sequence ID" value="NZ_QGTJ01000003.1"/>
</dbReference>
<accession>A0A317MWW9</accession>
<evidence type="ECO:0000313" key="8">
    <source>
        <dbReference type="EMBL" id="PWV63375.1"/>
    </source>
</evidence>
<gene>
    <name evidence="8" type="ORF">C7443_103300</name>
</gene>
<comment type="caution">
    <text evidence="8">The sequence shown here is derived from an EMBL/GenBank/DDBJ whole genome shotgun (WGS) entry which is preliminary data.</text>
</comment>
<evidence type="ECO:0000259" key="7">
    <source>
        <dbReference type="Pfam" id="PF17188"/>
    </source>
</evidence>
<feature type="chain" id="PRO_5016344012" evidence="5">
    <location>
        <begin position="21"/>
        <end position="335"/>
    </location>
</feature>
<feature type="domain" description="MucB/RseB N-terminal" evidence="6">
    <location>
        <begin position="30"/>
        <end position="198"/>
    </location>
</feature>
<dbReference type="Proteomes" id="UP000246569">
    <property type="component" value="Unassembled WGS sequence"/>
</dbReference>
<dbReference type="EMBL" id="QGTJ01000003">
    <property type="protein sequence ID" value="PWV63375.1"/>
    <property type="molecule type" value="Genomic_DNA"/>
</dbReference>
<dbReference type="InterPro" id="IPR033436">
    <property type="entry name" value="MucB/RseB_C"/>
</dbReference>
<evidence type="ECO:0000259" key="6">
    <source>
        <dbReference type="Pfam" id="PF03888"/>
    </source>
</evidence>
<dbReference type="PANTHER" id="PTHR38782:SF1">
    <property type="entry name" value="SIGMA-E FACTOR REGULATORY PROTEIN RSEB"/>
    <property type="match status" value="1"/>
</dbReference>
<dbReference type="Pfam" id="PF17188">
    <property type="entry name" value="MucB_RseB_C"/>
    <property type="match status" value="1"/>
</dbReference>
<dbReference type="InterPro" id="IPR033434">
    <property type="entry name" value="MucB/RseB_N"/>
</dbReference>
<sequence>MKCHRGAGLLLALLPVLVFAAEPQPQSDEVRAWIEKSMAGISSLNFEGTFVYVQGGRLEAMRIVHGHDASGEWQRLSSLSGAPRQVVLGSRSLTCSLPQGKVSLSSNDERASPFPVTLPANLDALAAHYRFELAGEDRVADHATQVLSLLPRDSLRYGYRLWLEEQTGMVVRTALLDERGEPLEQLMFTELHFLDSPPTPPADVPSRKDADAPAIQERLRIQSGSGLGGQQAWTFATLPAGFAEVRFSRFDRLGDGRLTDHYVLSDGLATISVFVESLDSEEPLLRGYSRTGAMSALGRVIDGKQIVVIGEVPRSTVEAVALALQPASGAARATQ</sequence>
<dbReference type="OrthoDB" id="7067274at2"/>
<keyword evidence="3 5" id="KW-0732">Signal</keyword>
<dbReference type="PIRSF" id="PIRSF005427">
    <property type="entry name" value="RseB"/>
    <property type="match status" value="1"/>
</dbReference>
<dbReference type="PANTHER" id="PTHR38782">
    <property type="match status" value="1"/>
</dbReference>
<dbReference type="GO" id="GO:0045152">
    <property type="term" value="F:antisigma factor binding"/>
    <property type="evidence" value="ECO:0007669"/>
    <property type="project" value="TreeGrafter"/>
</dbReference>
<evidence type="ECO:0000313" key="9">
    <source>
        <dbReference type="Proteomes" id="UP000246569"/>
    </source>
</evidence>
<dbReference type="CDD" id="cd16327">
    <property type="entry name" value="RseB"/>
    <property type="match status" value="1"/>
</dbReference>
<name>A0A317MWW9_9GAMM</name>
<dbReference type="AlphaFoldDB" id="A0A317MWW9"/>
<dbReference type="Gene3D" id="2.50.20.10">
    <property type="entry name" value="Lipoprotein localisation LolA/LolB/LppX"/>
    <property type="match status" value="1"/>
</dbReference>
<protein>
    <submittedName>
        <fullName evidence="8">MucB/RseB-like sigma(E) regulatory protein</fullName>
    </submittedName>
</protein>
<evidence type="ECO:0000256" key="3">
    <source>
        <dbReference type="ARBA" id="ARBA00022729"/>
    </source>
</evidence>
<organism evidence="8 9">
    <name type="scientific">Plasticicumulans acidivorans</name>
    <dbReference type="NCBI Taxonomy" id="886464"/>
    <lineage>
        <taxon>Bacteria</taxon>
        <taxon>Pseudomonadati</taxon>
        <taxon>Pseudomonadota</taxon>
        <taxon>Gammaproteobacteria</taxon>
        <taxon>Candidatus Competibacteraceae</taxon>
        <taxon>Plasticicumulans</taxon>
    </lineage>
</organism>
<dbReference type="Gene3D" id="3.30.200.100">
    <property type="entry name" value="MucB/RseB, C-terminal domain"/>
    <property type="match status" value="1"/>
</dbReference>
<dbReference type="InterPro" id="IPR005588">
    <property type="entry name" value="MucB_RseB"/>
</dbReference>
<dbReference type="InterPro" id="IPR038484">
    <property type="entry name" value="MucB/RseB_C_sf"/>
</dbReference>
<dbReference type="GO" id="GO:0032885">
    <property type="term" value="P:regulation of polysaccharide biosynthetic process"/>
    <property type="evidence" value="ECO:0007669"/>
    <property type="project" value="TreeGrafter"/>
</dbReference>
<keyword evidence="9" id="KW-1185">Reference proteome</keyword>
<dbReference type="GO" id="GO:0030288">
    <property type="term" value="C:outer membrane-bounded periplasmic space"/>
    <property type="evidence" value="ECO:0007669"/>
    <property type="project" value="TreeGrafter"/>
</dbReference>
<comment type="subcellular location">
    <subcellularLocation>
        <location evidence="1">Periplasm</location>
    </subcellularLocation>
</comment>
<feature type="domain" description="MucB/RseB C-terminal" evidence="7">
    <location>
        <begin position="230"/>
        <end position="323"/>
    </location>
</feature>
<evidence type="ECO:0000256" key="1">
    <source>
        <dbReference type="ARBA" id="ARBA00004418"/>
    </source>
</evidence>
<feature type="signal peptide" evidence="5">
    <location>
        <begin position="1"/>
        <end position="20"/>
    </location>
</feature>
<evidence type="ECO:0000256" key="4">
    <source>
        <dbReference type="ARBA" id="ARBA00022764"/>
    </source>
</evidence>
<proteinExistence type="inferred from homology"/>
<evidence type="ECO:0000256" key="2">
    <source>
        <dbReference type="ARBA" id="ARBA00008150"/>
    </source>
</evidence>
<comment type="similarity">
    <text evidence="2">Belongs to the RseB family.</text>
</comment>
<reference evidence="8 9" key="1">
    <citation type="submission" date="2018-05" db="EMBL/GenBank/DDBJ databases">
        <title>Genomic Encyclopedia of Type Strains, Phase IV (KMG-IV): sequencing the most valuable type-strain genomes for metagenomic binning, comparative biology and taxonomic classification.</title>
        <authorList>
            <person name="Goeker M."/>
        </authorList>
    </citation>
    <scope>NUCLEOTIDE SEQUENCE [LARGE SCALE GENOMIC DNA]</scope>
    <source>
        <strain evidence="8 9">DSM 23606</strain>
    </source>
</reference>
<evidence type="ECO:0000256" key="5">
    <source>
        <dbReference type="SAM" id="SignalP"/>
    </source>
</evidence>
<keyword evidence="4" id="KW-0574">Periplasm</keyword>
<dbReference type="Pfam" id="PF03888">
    <property type="entry name" value="MucB_RseB"/>
    <property type="match status" value="1"/>
</dbReference>